<name>A0A1G2BWY9_9BACT</name>
<dbReference type="InterPro" id="IPR005148">
    <property type="entry name" value="Arg-tRNA-synth_N"/>
</dbReference>
<dbReference type="Gene3D" id="3.30.1360.70">
    <property type="entry name" value="Arginyl tRNA synthetase N-terminal domain"/>
    <property type="match status" value="1"/>
</dbReference>
<dbReference type="EC" id="6.1.1.19" evidence="8"/>
<dbReference type="Pfam" id="PF05746">
    <property type="entry name" value="DALR_1"/>
    <property type="match status" value="1"/>
</dbReference>
<dbReference type="SUPFAM" id="SSF52374">
    <property type="entry name" value="Nucleotidylyl transferase"/>
    <property type="match status" value="1"/>
</dbReference>
<evidence type="ECO:0000256" key="5">
    <source>
        <dbReference type="ARBA" id="ARBA00022917"/>
    </source>
</evidence>
<feature type="domain" description="DALR anticodon binding" evidence="10">
    <location>
        <begin position="487"/>
        <end position="603"/>
    </location>
</feature>
<keyword evidence="8" id="KW-0963">Cytoplasm</keyword>
<dbReference type="Pfam" id="PF03485">
    <property type="entry name" value="Arg_tRNA_synt_N"/>
    <property type="match status" value="1"/>
</dbReference>
<reference evidence="12 13" key="1">
    <citation type="journal article" date="2016" name="Nat. Commun.">
        <title>Thousands of microbial genomes shed light on interconnected biogeochemical processes in an aquifer system.</title>
        <authorList>
            <person name="Anantharaman K."/>
            <person name="Brown C.T."/>
            <person name="Hug L.A."/>
            <person name="Sharon I."/>
            <person name="Castelle C.J."/>
            <person name="Probst A.J."/>
            <person name="Thomas B.C."/>
            <person name="Singh A."/>
            <person name="Wilkins M.J."/>
            <person name="Karaoz U."/>
            <person name="Brodie E.L."/>
            <person name="Williams K.H."/>
            <person name="Hubbard S.S."/>
            <person name="Banfield J.F."/>
        </authorList>
    </citation>
    <scope>NUCLEOTIDE SEQUENCE [LARGE SCALE GENOMIC DNA]</scope>
</reference>
<dbReference type="SUPFAM" id="SSF47323">
    <property type="entry name" value="Anticodon-binding domain of a subclass of class I aminoacyl-tRNA synthetases"/>
    <property type="match status" value="1"/>
</dbReference>
<evidence type="ECO:0000256" key="2">
    <source>
        <dbReference type="ARBA" id="ARBA00022598"/>
    </source>
</evidence>
<dbReference type="EMBL" id="MHKQ01000018">
    <property type="protein sequence ID" value="OGY93693.1"/>
    <property type="molecule type" value="Genomic_DNA"/>
</dbReference>
<dbReference type="GO" id="GO:0006420">
    <property type="term" value="P:arginyl-tRNA aminoacylation"/>
    <property type="evidence" value="ECO:0007669"/>
    <property type="project" value="UniProtKB-UniRule"/>
</dbReference>
<dbReference type="SMART" id="SM00836">
    <property type="entry name" value="DALR_1"/>
    <property type="match status" value="1"/>
</dbReference>
<gene>
    <name evidence="8" type="primary">argS</name>
    <name evidence="12" type="ORF">A2406_03950</name>
</gene>
<feature type="domain" description="Arginyl tRNA synthetase N-terminal" evidence="11">
    <location>
        <begin position="5"/>
        <end position="85"/>
    </location>
</feature>
<dbReference type="PANTHER" id="PTHR11956">
    <property type="entry name" value="ARGINYL-TRNA SYNTHETASE"/>
    <property type="match status" value="1"/>
</dbReference>
<dbReference type="InterPro" id="IPR001278">
    <property type="entry name" value="Arg-tRNA-ligase"/>
</dbReference>
<comment type="subcellular location">
    <subcellularLocation>
        <location evidence="8">Cytoplasm</location>
    </subcellularLocation>
</comment>
<dbReference type="InterPro" id="IPR014729">
    <property type="entry name" value="Rossmann-like_a/b/a_fold"/>
</dbReference>
<comment type="subunit">
    <text evidence="8">Monomer.</text>
</comment>
<dbReference type="NCBIfam" id="TIGR00456">
    <property type="entry name" value="argS"/>
    <property type="match status" value="1"/>
</dbReference>
<dbReference type="GO" id="GO:0004814">
    <property type="term" value="F:arginine-tRNA ligase activity"/>
    <property type="evidence" value="ECO:0007669"/>
    <property type="project" value="UniProtKB-UniRule"/>
</dbReference>
<protein>
    <recommendedName>
        <fullName evidence="8">Arginine--tRNA ligase</fullName>
        <ecNumber evidence="8">6.1.1.19</ecNumber>
    </recommendedName>
    <alternativeName>
        <fullName evidence="8">Arginyl-tRNA synthetase</fullName>
        <shortName evidence="8">ArgRS</shortName>
    </alternativeName>
</protein>
<comment type="similarity">
    <text evidence="1 8 9">Belongs to the class-I aminoacyl-tRNA synthetase family.</text>
</comment>
<dbReference type="InterPro" id="IPR008909">
    <property type="entry name" value="DALR_anticod-bd"/>
</dbReference>
<evidence type="ECO:0000259" key="10">
    <source>
        <dbReference type="SMART" id="SM00836"/>
    </source>
</evidence>
<dbReference type="InterPro" id="IPR035684">
    <property type="entry name" value="ArgRS_core"/>
</dbReference>
<dbReference type="HAMAP" id="MF_00123">
    <property type="entry name" value="Arg_tRNA_synth"/>
    <property type="match status" value="1"/>
</dbReference>
<evidence type="ECO:0000313" key="12">
    <source>
        <dbReference type="EMBL" id="OGY93693.1"/>
    </source>
</evidence>
<comment type="caution">
    <text evidence="12">The sequence shown here is derived from an EMBL/GenBank/DDBJ whole genome shotgun (WGS) entry which is preliminary data.</text>
</comment>
<organism evidence="12 13">
    <name type="scientific">Candidatus Komeilibacteria bacterium RIFOXYC1_FULL_37_11</name>
    <dbReference type="NCBI Taxonomy" id="1798555"/>
    <lineage>
        <taxon>Bacteria</taxon>
        <taxon>Candidatus Komeiliibacteriota</taxon>
    </lineage>
</organism>
<dbReference type="GO" id="GO:0005737">
    <property type="term" value="C:cytoplasm"/>
    <property type="evidence" value="ECO:0007669"/>
    <property type="project" value="UniProtKB-SubCell"/>
</dbReference>
<dbReference type="Pfam" id="PF00750">
    <property type="entry name" value="tRNA-synt_1d"/>
    <property type="match status" value="1"/>
</dbReference>
<evidence type="ECO:0000256" key="9">
    <source>
        <dbReference type="RuleBase" id="RU363038"/>
    </source>
</evidence>
<evidence type="ECO:0000259" key="11">
    <source>
        <dbReference type="SMART" id="SM01016"/>
    </source>
</evidence>
<dbReference type="InterPro" id="IPR009080">
    <property type="entry name" value="tRNAsynth_Ia_anticodon-bd"/>
</dbReference>
<dbReference type="SUPFAM" id="SSF55190">
    <property type="entry name" value="Arginyl-tRNA synthetase (ArgRS), N-terminal 'additional' domain"/>
    <property type="match status" value="1"/>
</dbReference>
<keyword evidence="6 8" id="KW-0030">Aminoacyl-tRNA synthetase</keyword>
<dbReference type="Proteomes" id="UP000177626">
    <property type="component" value="Unassembled WGS sequence"/>
</dbReference>
<dbReference type="PANTHER" id="PTHR11956:SF5">
    <property type="entry name" value="ARGININE--TRNA LIGASE, CYTOPLASMIC"/>
    <property type="match status" value="1"/>
</dbReference>
<evidence type="ECO:0000256" key="4">
    <source>
        <dbReference type="ARBA" id="ARBA00022840"/>
    </source>
</evidence>
<keyword evidence="4 8" id="KW-0067">ATP-binding</keyword>
<evidence type="ECO:0000256" key="8">
    <source>
        <dbReference type="HAMAP-Rule" id="MF_00123"/>
    </source>
</evidence>
<accession>A0A1G2BWY9</accession>
<keyword evidence="3 8" id="KW-0547">Nucleotide-binding</keyword>
<evidence type="ECO:0000256" key="7">
    <source>
        <dbReference type="ARBA" id="ARBA00049339"/>
    </source>
</evidence>
<evidence type="ECO:0000256" key="1">
    <source>
        <dbReference type="ARBA" id="ARBA00005594"/>
    </source>
</evidence>
<proteinExistence type="inferred from homology"/>
<comment type="catalytic activity">
    <reaction evidence="7 8">
        <text>tRNA(Arg) + L-arginine + ATP = L-arginyl-tRNA(Arg) + AMP + diphosphate</text>
        <dbReference type="Rhea" id="RHEA:20301"/>
        <dbReference type="Rhea" id="RHEA-COMP:9658"/>
        <dbReference type="Rhea" id="RHEA-COMP:9673"/>
        <dbReference type="ChEBI" id="CHEBI:30616"/>
        <dbReference type="ChEBI" id="CHEBI:32682"/>
        <dbReference type="ChEBI" id="CHEBI:33019"/>
        <dbReference type="ChEBI" id="CHEBI:78442"/>
        <dbReference type="ChEBI" id="CHEBI:78513"/>
        <dbReference type="ChEBI" id="CHEBI:456215"/>
        <dbReference type="EC" id="6.1.1.19"/>
    </reaction>
</comment>
<comment type="caution">
    <text evidence="8">Lacks conserved residue(s) required for the propagation of feature annotation.</text>
</comment>
<evidence type="ECO:0000256" key="6">
    <source>
        <dbReference type="ARBA" id="ARBA00023146"/>
    </source>
</evidence>
<dbReference type="AlphaFoldDB" id="A0A1G2BWY9"/>
<evidence type="ECO:0000313" key="13">
    <source>
        <dbReference type="Proteomes" id="UP000177626"/>
    </source>
</evidence>
<keyword evidence="2 8" id="KW-0436">Ligase</keyword>
<dbReference type="FunFam" id="1.10.730.10:FF:000006">
    <property type="entry name" value="Arginyl-tRNA synthetase 2, mitochondrial"/>
    <property type="match status" value="1"/>
</dbReference>
<dbReference type="GO" id="GO:0005524">
    <property type="term" value="F:ATP binding"/>
    <property type="evidence" value="ECO:0007669"/>
    <property type="project" value="UniProtKB-UniRule"/>
</dbReference>
<keyword evidence="5 8" id="KW-0648">Protein biosynthesis</keyword>
<dbReference type="InterPro" id="IPR036695">
    <property type="entry name" value="Arg-tRNA-synth_N_sf"/>
</dbReference>
<dbReference type="PRINTS" id="PR01038">
    <property type="entry name" value="TRNASYNTHARG"/>
</dbReference>
<evidence type="ECO:0000256" key="3">
    <source>
        <dbReference type="ARBA" id="ARBA00022741"/>
    </source>
</evidence>
<dbReference type="SMART" id="SM01016">
    <property type="entry name" value="Arg_tRNA_synt_N"/>
    <property type="match status" value="1"/>
</dbReference>
<sequence>MDIIDKIKQDIKTNIQAIYQQTIEDFDLDCPPQDELGDYAFSCFNLAKKLSKNPIELAKELATAYQAGPLIKSVKNIGPYLNLFISDDFIRESIIQIGKNKNIGHSNYGQNKKILIEFSGPNTNKPQHVGHVRNNCIGQALVNIYKAAGYKTTAVNIINDRGIHIVKSMLAWQEFGNGETPKSSGVKGDHLVGKYYVKFGQLLKEEEQKYLAEKKISLDKLDNLSRKKVAEEFLANSKWMKKAHTMLQDWENDDPEVCHIWKTMNDWVYAGYDETYKALGIEFDHLDFESDTYLLGKNLVDQGLKKKVFFKKADGSVWIDLTADGLDQKIILRSDGTSVYITQDLGTAEKRYKKFKFDQAIYVVANEQEYHFKVLFLTLAKLGFKWAKNLHHLSYGMVSLPGGKIKSREGKTADADELIATMIRQAQAVMNKAEKKIDSSDEQKANIATIVGLGALKFFMLSTNPQKNIIFKPEESISFDGYTGTFIQYTHARIFNMLKKNTKLNNLSELKEVSFNDEEKKLIRSILSFTETVQKAAITYNPSLITQYLFELAKIYNNFYQKHKVLNAPDEKTKQSRLQISQITKKTLKEGLKLLGIEAPEIM</sequence>
<dbReference type="Gene3D" id="1.10.730.10">
    <property type="entry name" value="Isoleucyl-tRNA Synthetase, Domain 1"/>
    <property type="match status" value="1"/>
</dbReference>
<dbReference type="Gene3D" id="3.40.50.620">
    <property type="entry name" value="HUPs"/>
    <property type="match status" value="1"/>
</dbReference>